<dbReference type="KEGG" id="pmrn:116945437"/>
<feature type="chain" id="PRO_5044709343" evidence="5">
    <location>
        <begin position="46"/>
        <end position="285"/>
    </location>
</feature>
<dbReference type="RefSeq" id="XP_032815642.1">
    <property type="nucleotide sequence ID" value="XM_032959751.1"/>
</dbReference>
<evidence type="ECO:0000313" key="14">
    <source>
        <dbReference type="RefSeq" id="XP_032815686.1"/>
    </source>
</evidence>
<gene>
    <name evidence="8 9 10 11 12 13 14 15 16" type="primary">LOC116945437</name>
</gene>
<dbReference type="SUPFAM" id="SSF52058">
    <property type="entry name" value="L domain-like"/>
    <property type="match status" value="1"/>
</dbReference>
<dbReference type="AlphaFoldDB" id="A0AAJ7TFI9"/>
<evidence type="ECO:0000313" key="8">
    <source>
        <dbReference type="RefSeq" id="XP_032815642.1"/>
    </source>
</evidence>
<feature type="transmembrane region" description="Helical" evidence="4">
    <location>
        <begin position="227"/>
        <end position="248"/>
    </location>
</feature>
<dbReference type="InterPro" id="IPR001611">
    <property type="entry name" value="Leu-rich_rpt"/>
</dbReference>
<feature type="domain" description="LRRNT" evidence="6">
    <location>
        <begin position="49"/>
        <end position="86"/>
    </location>
</feature>
<dbReference type="RefSeq" id="XP_032815650.1">
    <property type="nucleotide sequence ID" value="XM_032959759.1"/>
</dbReference>
<dbReference type="RefSeq" id="XP_032815693.1">
    <property type="nucleotide sequence ID" value="XM_032959802.1"/>
</dbReference>
<dbReference type="InterPro" id="IPR003591">
    <property type="entry name" value="Leu-rich_rpt_typical-subtyp"/>
</dbReference>
<dbReference type="Proteomes" id="UP001318040">
    <property type="component" value="Chromosome 2"/>
</dbReference>
<evidence type="ECO:0000256" key="5">
    <source>
        <dbReference type="SAM" id="SignalP"/>
    </source>
</evidence>
<evidence type="ECO:0000313" key="15">
    <source>
        <dbReference type="RefSeq" id="XP_032815693.1"/>
    </source>
</evidence>
<dbReference type="RefSeq" id="XP_032815686.1">
    <property type="nucleotide sequence ID" value="XM_032959795.1"/>
</dbReference>
<organism evidence="7 8">
    <name type="scientific">Petromyzon marinus</name>
    <name type="common">Sea lamprey</name>
    <dbReference type="NCBI Taxonomy" id="7757"/>
    <lineage>
        <taxon>Eukaryota</taxon>
        <taxon>Metazoa</taxon>
        <taxon>Chordata</taxon>
        <taxon>Craniata</taxon>
        <taxon>Vertebrata</taxon>
        <taxon>Cyclostomata</taxon>
        <taxon>Hyperoartia</taxon>
        <taxon>Petromyzontiformes</taxon>
        <taxon>Petromyzontidae</taxon>
        <taxon>Petromyzon</taxon>
    </lineage>
</organism>
<dbReference type="SMART" id="SM00013">
    <property type="entry name" value="LRRNT"/>
    <property type="match status" value="1"/>
</dbReference>
<dbReference type="InterPro" id="IPR032675">
    <property type="entry name" value="LRR_dom_sf"/>
</dbReference>
<dbReference type="GO" id="GO:0005886">
    <property type="term" value="C:plasma membrane"/>
    <property type="evidence" value="ECO:0007669"/>
    <property type="project" value="TreeGrafter"/>
</dbReference>
<dbReference type="RefSeq" id="XP_032815677.1">
    <property type="nucleotide sequence ID" value="XM_032959786.1"/>
</dbReference>
<dbReference type="RefSeq" id="XP_032815702.1">
    <property type="nucleotide sequence ID" value="XM_032959811.1"/>
</dbReference>
<evidence type="ECO:0000256" key="2">
    <source>
        <dbReference type="ARBA" id="ARBA00022729"/>
    </source>
</evidence>
<keyword evidence="4" id="KW-1133">Transmembrane helix</keyword>
<evidence type="ECO:0000313" key="12">
    <source>
        <dbReference type="RefSeq" id="XP_032815667.1"/>
    </source>
</evidence>
<dbReference type="RefSeq" id="XP_032815659.1">
    <property type="nucleotide sequence ID" value="XM_032959768.1"/>
</dbReference>
<dbReference type="InterPro" id="IPR000372">
    <property type="entry name" value="LRRNT"/>
</dbReference>
<dbReference type="Pfam" id="PF01462">
    <property type="entry name" value="LRRNT"/>
    <property type="match status" value="1"/>
</dbReference>
<keyword evidence="4" id="KW-0812">Transmembrane</keyword>
<dbReference type="RefSeq" id="XP_032815654.1">
    <property type="nucleotide sequence ID" value="XM_032959763.1"/>
</dbReference>
<keyword evidence="2 5" id="KW-0732">Signal</keyword>
<keyword evidence="3" id="KW-0677">Repeat</keyword>
<evidence type="ECO:0000259" key="6">
    <source>
        <dbReference type="SMART" id="SM00013"/>
    </source>
</evidence>
<keyword evidence="1" id="KW-0433">Leucine-rich repeat</keyword>
<name>A0AAJ7TFI9_PETMA</name>
<dbReference type="RefSeq" id="XP_032815667.1">
    <property type="nucleotide sequence ID" value="XM_032959776.1"/>
</dbReference>
<dbReference type="InterPro" id="IPR050541">
    <property type="entry name" value="LRR_TM_domain-containing"/>
</dbReference>
<evidence type="ECO:0000313" key="11">
    <source>
        <dbReference type="RefSeq" id="XP_032815659.1"/>
    </source>
</evidence>
<protein>
    <submittedName>
        <fullName evidence="8 9">Leucine-rich repeat-containing protein 3B-like</fullName>
    </submittedName>
</protein>
<dbReference type="GeneID" id="116945437"/>
<evidence type="ECO:0000256" key="3">
    <source>
        <dbReference type="ARBA" id="ARBA00022737"/>
    </source>
</evidence>
<keyword evidence="4" id="KW-0472">Membrane</keyword>
<feature type="signal peptide" evidence="5">
    <location>
        <begin position="1"/>
        <end position="45"/>
    </location>
</feature>
<dbReference type="SMART" id="SM00369">
    <property type="entry name" value="LRR_TYP"/>
    <property type="match status" value="3"/>
</dbReference>
<evidence type="ECO:0000313" key="10">
    <source>
        <dbReference type="RefSeq" id="XP_032815654.1"/>
    </source>
</evidence>
<dbReference type="PANTHER" id="PTHR24369">
    <property type="entry name" value="ANTIGEN BSP, PUTATIVE-RELATED"/>
    <property type="match status" value="1"/>
</dbReference>
<proteinExistence type="predicted"/>
<accession>A0AAJ7TFI9</accession>
<reference evidence="8 9" key="1">
    <citation type="submission" date="2025-04" db="UniProtKB">
        <authorList>
            <consortium name="RefSeq"/>
        </authorList>
    </citation>
    <scope>IDENTIFICATION</scope>
    <source>
        <tissue evidence="8 9">Sperm</tissue>
    </source>
</reference>
<evidence type="ECO:0000256" key="4">
    <source>
        <dbReference type="SAM" id="Phobius"/>
    </source>
</evidence>
<dbReference type="Pfam" id="PF13855">
    <property type="entry name" value="LRR_8"/>
    <property type="match status" value="1"/>
</dbReference>
<dbReference type="Pfam" id="PF00560">
    <property type="entry name" value="LRR_1"/>
    <property type="match status" value="1"/>
</dbReference>
<evidence type="ECO:0000313" key="16">
    <source>
        <dbReference type="RefSeq" id="XP_032815702.1"/>
    </source>
</evidence>
<evidence type="ECO:0000313" key="13">
    <source>
        <dbReference type="RefSeq" id="XP_032815677.1"/>
    </source>
</evidence>
<dbReference type="PANTHER" id="PTHR24369:SF211">
    <property type="entry name" value="LEUCINE-RICH REPEAT-CONTAINING PROTEIN 15-LIKE"/>
    <property type="match status" value="1"/>
</dbReference>
<sequence length="285" mass="30663">MGHGWGYYGPGYGAYLRSAVPPCLLLHACCCVLAAVCSCSRSASAGVPFCPKACRCSAEPLGELAVRCSGARLTEVPRDLPSDVTRLALDANHITCVRPGAFRGMRRLKELNLSGNLFETLPAGVFAGLEDTLKMIDISDNRLTTLRPEIFQGMMSVRVRLSRNPWHCDCALQQALSGVMDADPVGEALCRTALVPELAGKTLSRALPALCGGSAVAGGRRRRTTDVAMLLTMAAWFAMVIVYVVVYVRRNQAETRRHLEYLKSLPSCQPGQADSEEADTVSSGL</sequence>
<dbReference type="Gene3D" id="3.80.10.10">
    <property type="entry name" value="Ribonuclease Inhibitor"/>
    <property type="match status" value="1"/>
</dbReference>
<evidence type="ECO:0000313" key="7">
    <source>
        <dbReference type="Proteomes" id="UP001318040"/>
    </source>
</evidence>
<keyword evidence="7" id="KW-1185">Reference proteome</keyword>
<evidence type="ECO:0000256" key="1">
    <source>
        <dbReference type="ARBA" id="ARBA00022614"/>
    </source>
</evidence>
<evidence type="ECO:0000313" key="9">
    <source>
        <dbReference type="RefSeq" id="XP_032815650.1"/>
    </source>
</evidence>